<sequence>MQTHSASPQAGRADNCSTSNGTGSERGTVASGRSRRRDHRSGLRRARINLSERNPRQRPVALRSGRFAARCQARYVTLAF</sequence>
<name>A0A6J4K1N5_9CHLR</name>
<gene>
    <name evidence="2" type="ORF">AVDCRST_MAG93-4070</name>
</gene>
<proteinExistence type="predicted"/>
<dbReference type="AlphaFoldDB" id="A0A6J4K1N5"/>
<feature type="compositionally biased region" description="Polar residues" evidence="1">
    <location>
        <begin position="15"/>
        <end position="25"/>
    </location>
</feature>
<feature type="compositionally biased region" description="Basic residues" evidence="1">
    <location>
        <begin position="33"/>
        <end position="47"/>
    </location>
</feature>
<reference evidence="2" key="1">
    <citation type="submission" date="2020-02" db="EMBL/GenBank/DDBJ databases">
        <authorList>
            <person name="Meier V. D."/>
        </authorList>
    </citation>
    <scope>NUCLEOTIDE SEQUENCE</scope>
    <source>
        <strain evidence="2">AVDCRST_MAG93</strain>
    </source>
</reference>
<evidence type="ECO:0000313" key="2">
    <source>
        <dbReference type="EMBL" id="CAA9293375.1"/>
    </source>
</evidence>
<feature type="region of interest" description="Disordered" evidence="1">
    <location>
        <begin position="1"/>
        <end position="61"/>
    </location>
</feature>
<accession>A0A6J4K1N5</accession>
<evidence type="ECO:0000256" key="1">
    <source>
        <dbReference type="SAM" id="MobiDB-lite"/>
    </source>
</evidence>
<organism evidence="2">
    <name type="scientific">uncultured Chloroflexia bacterium</name>
    <dbReference type="NCBI Taxonomy" id="1672391"/>
    <lineage>
        <taxon>Bacteria</taxon>
        <taxon>Bacillati</taxon>
        <taxon>Chloroflexota</taxon>
        <taxon>Chloroflexia</taxon>
        <taxon>environmental samples</taxon>
    </lineage>
</organism>
<dbReference type="EMBL" id="CADCTR010001378">
    <property type="protein sequence ID" value="CAA9293375.1"/>
    <property type="molecule type" value="Genomic_DNA"/>
</dbReference>
<protein>
    <submittedName>
        <fullName evidence="2">Uncharacterized protein</fullName>
    </submittedName>
</protein>